<accession>A0A821VSR5</accession>
<dbReference type="AlphaFoldDB" id="A0A821VSR5"/>
<dbReference type="Proteomes" id="UP000663880">
    <property type="component" value="Unassembled WGS sequence"/>
</dbReference>
<protein>
    <submittedName>
        <fullName evidence="2">Uncharacterized protein</fullName>
    </submittedName>
</protein>
<feature type="region of interest" description="Disordered" evidence="1">
    <location>
        <begin position="66"/>
        <end position="87"/>
    </location>
</feature>
<dbReference type="EMBL" id="CAJOBZ010000046">
    <property type="protein sequence ID" value="CAF4912479.1"/>
    <property type="molecule type" value="Genomic_DNA"/>
</dbReference>
<organism evidence="2 3">
    <name type="scientific">Pieris macdunnoughi</name>
    <dbReference type="NCBI Taxonomy" id="345717"/>
    <lineage>
        <taxon>Eukaryota</taxon>
        <taxon>Metazoa</taxon>
        <taxon>Ecdysozoa</taxon>
        <taxon>Arthropoda</taxon>
        <taxon>Hexapoda</taxon>
        <taxon>Insecta</taxon>
        <taxon>Pterygota</taxon>
        <taxon>Neoptera</taxon>
        <taxon>Endopterygota</taxon>
        <taxon>Lepidoptera</taxon>
        <taxon>Glossata</taxon>
        <taxon>Ditrysia</taxon>
        <taxon>Papilionoidea</taxon>
        <taxon>Pieridae</taxon>
        <taxon>Pierinae</taxon>
        <taxon>Pieris</taxon>
    </lineage>
</organism>
<keyword evidence="3" id="KW-1185">Reference proteome</keyword>
<evidence type="ECO:0000256" key="1">
    <source>
        <dbReference type="SAM" id="MobiDB-lite"/>
    </source>
</evidence>
<proteinExistence type="predicted"/>
<comment type="caution">
    <text evidence="2">The sequence shown here is derived from an EMBL/GenBank/DDBJ whole genome shotgun (WGS) entry which is preliminary data.</text>
</comment>
<name>A0A821VSR5_9NEOP</name>
<gene>
    <name evidence="2" type="ORF">PMACD_LOCUS12268</name>
</gene>
<sequence>MKTPSSLNVVLCSPGTKLFGPSQVSWILSQQPLEQLRLVREVMGRCSQAVVLPGFGIGSPCPLSRSSEVEGRGFPRGPTTSPSQMAHPVCPSGPEAFFSAVVGRLPHYMRKRSRSQVDRAHTGLQRSLPQPHAQGCRGFGENWRWRCSANFGPSVSL</sequence>
<evidence type="ECO:0000313" key="2">
    <source>
        <dbReference type="EMBL" id="CAF4912479.1"/>
    </source>
</evidence>
<evidence type="ECO:0000313" key="3">
    <source>
        <dbReference type="Proteomes" id="UP000663880"/>
    </source>
</evidence>
<reference evidence="2" key="1">
    <citation type="submission" date="2021-02" db="EMBL/GenBank/DDBJ databases">
        <authorList>
            <person name="Steward A R."/>
        </authorList>
    </citation>
    <scope>NUCLEOTIDE SEQUENCE</scope>
</reference>